<dbReference type="InterPro" id="IPR001789">
    <property type="entry name" value="Sig_transdc_resp-reg_receiver"/>
</dbReference>
<dbReference type="Gene3D" id="1.25.40.10">
    <property type="entry name" value="Tetratricopeptide repeat domain"/>
    <property type="match status" value="1"/>
</dbReference>
<dbReference type="PROSITE" id="PS50110">
    <property type="entry name" value="RESPONSE_REGULATORY"/>
    <property type="match status" value="1"/>
</dbReference>
<proteinExistence type="predicted"/>
<dbReference type="InterPro" id="IPR052048">
    <property type="entry name" value="ST_Response_Regulator"/>
</dbReference>
<keyword evidence="4" id="KW-1185">Reference proteome</keyword>
<accession>A0A1Q9GSD5</accession>
<evidence type="ECO:0000256" key="1">
    <source>
        <dbReference type="PROSITE-ProRule" id="PRU00169"/>
    </source>
</evidence>
<dbReference type="EMBL" id="MJIL01000060">
    <property type="protein sequence ID" value="OLQ77629.1"/>
    <property type="molecule type" value="Genomic_DNA"/>
</dbReference>
<keyword evidence="1" id="KW-0597">Phosphoprotein</keyword>
<dbReference type="Gene3D" id="3.40.50.2300">
    <property type="match status" value="1"/>
</dbReference>
<sequence length="558" mass="63034">MEGYNVITGKRFLLIDDSSTAISLLRSMLNSAGITNDNIDSTTDSLKAIRLLASHSYDIVISDYNMRHHIDGGLIFDEVKQRKLLPSDGVFICVTGDNTEQVVSHFIELEPDDYLIKPFCGAVFIERIEMVFERKSALFPLLMAVDNKEFQTAIGLCQRYKKNFPAYSGYIDRINGDCLLRSERHLEAKQFYEEACKHTDHLWPRVGFGQALKELGELKEAEAVFQEILDKYPKQPLARKHLAGCLMASDRVPEALEQFNILHKVNSANPLRELIIANLYASLQQHEKAAIGYQRYTSKVMGTSRFSYGINLNVAVSLMLASIYAEDNVESAELVKEARHNIFDHKVSGDTDKERYESEMGALVGVAILACLHGEIEDCFTIVSKINIHDKPIDDYYTVLNIARLYGFCGMPDKYEKTMQVARDLCGNADDAALIQSQVKLLEACHSEINHRLSEGGKLVEQAFDKRNNNLATQAIEDAYRAFQMVPFHYKLCFLILELTALSTPSFLGLKEVRGVIESCHWVYQNDTRPSESEAKRARELYKLAMKRVGSLTRVPAA</sequence>
<comment type="caution">
    <text evidence="3">The sequence shown here is derived from an EMBL/GenBank/DDBJ whole genome shotgun (WGS) entry which is preliminary data.</text>
</comment>
<dbReference type="STRING" id="1903952.BIT28_04545"/>
<dbReference type="GO" id="GO:0000160">
    <property type="term" value="P:phosphorelay signal transduction system"/>
    <property type="evidence" value="ECO:0007669"/>
    <property type="project" value="InterPro"/>
</dbReference>
<dbReference type="SUPFAM" id="SSF48452">
    <property type="entry name" value="TPR-like"/>
    <property type="match status" value="1"/>
</dbReference>
<dbReference type="CDD" id="cd17589">
    <property type="entry name" value="REC_TPR"/>
    <property type="match status" value="1"/>
</dbReference>
<organism evidence="3 4">
    <name type="scientific">Photobacterium proteolyticum</name>
    <dbReference type="NCBI Taxonomy" id="1903952"/>
    <lineage>
        <taxon>Bacteria</taxon>
        <taxon>Pseudomonadati</taxon>
        <taxon>Pseudomonadota</taxon>
        <taxon>Gammaproteobacteria</taxon>
        <taxon>Vibrionales</taxon>
        <taxon>Vibrionaceae</taxon>
        <taxon>Photobacterium</taxon>
    </lineage>
</organism>
<protein>
    <recommendedName>
        <fullName evidence="2">Response regulatory domain-containing protein</fullName>
    </recommendedName>
</protein>
<dbReference type="SMART" id="SM00448">
    <property type="entry name" value="REC"/>
    <property type="match status" value="1"/>
</dbReference>
<dbReference type="Proteomes" id="UP000186905">
    <property type="component" value="Unassembled WGS sequence"/>
</dbReference>
<dbReference type="InterPro" id="IPR011006">
    <property type="entry name" value="CheY-like_superfamily"/>
</dbReference>
<dbReference type="PANTHER" id="PTHR43228:SF1">
    <property type="entry name" value="TWO-COMPONENT RESPONSE REGULATOR ARR22"/>
    <property type="match status" value="1"/>
</dbReference>
<dbReference type="InterPro" id="IPR014460">
    <property type="entry name" value="Sig_transdc_resp-reg_VieB"/>
</dbReference>
<reference evidence="3 4" key="1">
    <citation type="submission" date="2016-09" db="EMBL/GenBank/DDBJ databases">
        <title>Photobacterium proteolyticum sp. nov. a protease producing bacterium isolated from ocean sediments of Laizhou Bay.</title>
        <authorList>
            <person name="Li Y."/>
        </authorList>
    </citation>
    <scope>NUCLEOTIDE SEQUENCE [LARGE SCALE GENOMIC DNA]</scope>
    <source>
        <strain evidence="3 4">13-12</strain>
    </source>
</reference>
<dbReference type="Pfam" id="PF14559">
    <property type="entry name" value="TPR_19"/>
    <property type="match status" value="1"/>
</dbReference>
<dbReference type="Pfam" id="PF00072">
    <property type="entry name" value="Response_reg"/>
    <property type="match status" value="1"/>
</dbReference>
<name>A0A1Q9GSD5_9GAMM</name>
<feature type="modified residue" description="4-aspartylphosphate" evidence="1">
    <location>
        <position position="63"/>
    </location>
</feature>
<dbReference type="AlphaFoldDB" id="A0A1Q9GSD5"/>
<gene>
    <name evidence="3" type="ORF">BIT28_04545</name>
</gene>
<evidence type="ECO:0000259" key="2">
    <source>
        <dbReference type="PROSITE" id="PS50110"/>
    </source>
</evidence>
<dbReference type="PIRSF" id="PIRSF011521">
    <property type="entry name" value="VieB"/>
    <property type="match status" value="1"/>
</dbReference>
<evidence type="ECO:0000313" key="4">
    <source>
        <dbReference type="Proteomes" id="UP000186905"/>
    </source>
</evidence>
<dbReference type="InterPro" id="IPR011990">
    <property type="entry name" value="TPR-like_helical_dom_sf"/>
</dbReference>
<evidence type="ECO:0000313" key="3">
    <source>
        <dbReference type="EMBL" id="OLQ77629.1"/>
    </source>
</evidence>
<feature type="domain" description="Response regulatory" evidence="2">
    <location>
        <begin position="11"/>
        <end position="132"/>
    </location>
</feature>
<dbReference type="PANTHER" id="PTHR43228">
    <property type="entry name" value="TWO-COMPONENT RESPONSE REGULATOR"/>
    <property type="match status" value="1"/>
</dbReference>
<dbReference type="SUPFAM" id="SSF52172">
    <property type="entry name" value="CheY-like"/>
    <property type="match status" value="1"/>
</dbReference>